<proteinExistence type="predicted"/>
<comment type="caution">
    <text evidence="1">The sequence shown here is derived from an EMBL/GenBank/DDBJ whole genome shotgun (WGS) entry which is preliminary data.</text>
</comment>
<keyword evidence="2" id="KW-1185">Reference proteome</keyword>
<dbReference type="RefSeq" id="WP_430650000.1">
    <property type="nucleotide sequence ID" value="NZ_CAADFC020000004.1"/>
</dbReference>
<organism evidence="1 2">
    <name type="scientific">Bradyrhizobium ivorense</name>
    <dbReference type="NCBI Taxonomy" id="2511166"/>
    <lineage>
        <taxon>Bacteria</taxon>
        <taxon>Pseudomonadati</taxon>
        <taxon>Pseudomonadota</taxon>
        <taxon>Alphaproteobacteria</taxon>
        <taxon>Hyphomicrobiales</taxon>
        <taxon>Nitrobacteraceae</taxon>
        <taxon>Bradyrhizobium</taxon>
    </lineage>
</organism>
<reference evidence="1" key="1">
    <citation type="submission" date="2019-02" db="EMBL/GenBank/DDBJ databases">
        <authorList>
            <person name="Pothier F.J."/>
        </authorList>
    </citation>
    <scope>NUCLEOTIDE SEQUENCE</scope>
    <source>
        <strain evidence="1">CI-1B</strain>
    </source>
</reference>
<dbReference type="PANTHER" id="PTHR31687">
    <property type="match status" value="1"/>
</dbReference>
<gene>
    <name evidence="1" type="ORF">CI1B_12940</name>
</gene>
<protein>
    <recommendedName>
        <fullName evidence="3">Uracil phosphoribosyltransferase</fullName>
    </recommendedName>
</protein>
<dbReference type="AlphaFoldDB" id="A0A508STK3"/>
<evidence type="ECO:0000313" key="1">
    <source>
        <dbReference type="EMBL" id="VIO66182.1"/>
    </source>
</evidence>
<dbReference type="InterPro" id="IPR012469">
    <property type="entry name" value="DUF1688"/>
</dbReference>
<evidence type="ECO:0000313" key="2">
    <source>
        <dbReference type="Proteomes" id="UP000328092"/>
    </source>
</evidence>
<name>A0A508STK3_9BRAD</name>
<dbReference type="Proteomes" id="UP000328092">
    <property type="component" value="Unassembled WGS sequence"/>
</dbReference>
<evidence type="ECO:0008006" key="3">
    <source>
        <dbReference type="Google" id="ProtNLM"/>
    </source>
</evidence>
<dbReference type="Pfam" id="PF07958">
    <property type="entry name" value="DUF1688"/>
    <property type="match status" value="1"/>
</dbReference>
<accession>A0A508STK3</accession>
<dbReference type="EMBL" id="CAADFC020000004">
    <property type="protein sequence ID" value="VIO66182.1"/>
    <property type="molecule type" value="Genomic_DNA"/>
</dbReference>
<dbReference type="PANTHER" id="PTHR31687:SF3">
    <property type="entry name" value="PROTEIN URG3"/>
    <property type="match status" value="1"/>
</dbReference>
<sequence length="414" mass="44314">MSSVMSETAAALSLLNAAAVRERAHRLLAIGLEDQLPNFSVHLDRMDATAELVVQTTRAAYPSLAVPFHSRWRHFSINGVDRWAALAIQVEWPDRAARARAEFDLAMVSVFLDAGAGPSWRYCDPVTGSAIGRSEGLGLASLAMFAAGAFSSDPRQPLRADADAVANLSVTDLASGMQVSDANPLVGIDGRVNLLRSLGRLVASNPAVFGRFDTPRPGGLFDHLASLADDRKLPAATILSELLRELGPIWPSRLTLGGIALGDCWKHPMLTTGDATSHLMPLHKLSQWLAYSLIEPLQNAGIAVTDIDGLTGLAEYRNGGLFVDNGVLTFRDEAAALREHDVASPLVVEWRGLTVALLDCTADNVRRRLGLDAAALPLAKILEGGTWAAGRRLARERRADASPPVKIISDGTVF</sequence>